<organism evidence="1 2">
    <name type="scientific">[Empedobacter] haloabium</name>
    <dbReference type="NCBI Taxonomy" id="592317"/>
    <lineage>
        <taxon>Bacteria</taxon>
        <taxon>Pseudomonadati</taxon>
        <taxon>Pseudomonadota</taxon>
        <taxon>Betaproteobacteria</taxon>
        <taxon>Burkholderiales</taxon>
        <taxon>Oxalobacteraceae</taxon>
        <taxon>Telluria group</taxon>
        <taxon>Telluria group incertae sedis</taxon>
    </lineage>
</organism>
<accession>A0ABZ1US38</accession>
<dbReference type="EMBL" id="CP136508">
    <property type="protein sequence ID" value="WUR15486.1"/>
    <property type="molecule type" value="Genomic_DNA"/>
</dbReference>
<evidence type="ECO:0000313" key="1">
    <source>
        <dbReference type="EMBL" id="WUR15486.1"/>
    </source>
</evidence>
<proteinExistence type="predicted"/>
<protein>
    <submittedName>
        <fullName evidence="1">DUF4424 family protein</fullName>
    </submittedName>
</protein>
<sequence length="323" mass="33906">MILPFLSAAPACARPARVAPRRTGGWLLVGALGAAACPIAWGFEHELGVPLALAAQIGPLTVARTAVRLDGRAVTITNLLRNDSAAAQTAAFYAATPIVGQLGIAEEHADKRFAELAVLVQGRPVRLRRAATTYFQGRDITRQLARAGIDALRPDAAAPRQLARLPPHLRVNADQWRSTVTYAWRSTLAAGASMVQEVRYRALPRFNLALSPSVELDRQVAQFCGAASDVRRAIDAADPGAAAVLVERYDVPLDYSMLGDVEVAVHQPAPNWQGARPVATLGCGLSAQAGNALAGTVAPVDATLSFLVISVVGPGEAHALAGD</sequence>
<gene>
    <name evidence="1" type="ORF">E7V67_010410</name>
</gene>
<keyword evidence="2" id="KW-1185">Reference proteome</keyword>
<name>A0ABZ1US38_9BURK</name>
<dbReference type="Proteomes" id="UP000321323">
    <property type="component" value="Chromosome"/>
</dbReference>
<reference evidence="1 2" key="1">
    <citation type="journal article" date="2019" name="Int. J. Syst. Evol. Microbiol.">
        <title>The Draft Whole-Genome Sequence of the Antibiotic Producer Empedobacter haloabium ATCC 31962 Provides Indications for Its Taxonomic Reclassification.</title>
        <authorList>
            <person name="Miess H."/>
            <person name="Arlt P."/>
            <person name="Apel A.K."/>
            <person name="Weber T."/>
            <person name="Nieselt K."/>
            <person name="Hanssen F."/>
            <person name="Czemmel S."/>
            <person name="Nahnsen S."/>
            <person name="Gross H."/>
        </authorList>
    </citation>
    <scope>NUCLEOTIDE SEQUENCE [LARGE SCALE GENOMIC DNA]</scope>
    <source>
        <strain evidence="1 2">ATCC 31962</strain>
    </source>
</reference>
<evidence type="ECO:0000313" key="2">
    <source>
        <dbReference type="Proteomes" id="UP000321323"/>
    </source>
</evidence>